<evidence type="ECO:0000313" key="2">
    <source>
        <dbReference type="EMBL" id="KKL46778.1"/>
    </source>
</evidence>
<dbReference type="EMBL" id="LAZR01033910">
    <property type="protein sequence ID" value="KKL46778.1"/>
    <property type="molecule type" value="Genomic_DNA"/>
</dbReference>
<accession>A0A0F9CBN2</accession>
<proteinExistence type="predicted"/>
<feature type="transmembrane region" description="Helical" evidence="1">
    <location>
        <begin position="40"/>
        <end position="62"/>
    </location>
</feature>
<evidence type="ECO:0000256" key="1">
    <source>
        <dbReference type="SAM" id="Phobius"/>
    </source>
</evidence>
<keyword evidence="1" id="KW-0812">Transmembrane</keyword>
<sequence length="151" mass="15948">EANGNRLFQADTGHQDVDQAIAVLAESDPISPARPGGESVFYGLTVVVLHTMAVTIVVTPIVDGVALETQNIVLTTKATRTRAQIELGLSVPIMDAEDPPVERGRCAPRGTWFQVRLSVTAIATGDLIIEGVALEQEVVSEGIGTQTFTPA</sequence>
<keyword evidence="1" id="KW-0472">Membrane</keyword>
<protein>
    <submittedName>
        <fullName evidence="2">Uncharacterized protein</fullName>
    </submittedName>
</protein>
<feature type="non-terminal residue" evidence="2">
    <location>
        <position position="1"/>
    </location>
</feature>
<gene>
    <name evidence="2" type="ORF">LCGC14_2342150</name>
</gene>
<keyword evidence="1" id="KW-1133">Transmembrane helix</keyword>
<organism evidence="2">
    <name type="scientific">marine sediment metagenome</name>
    <dbReference type="NCBI Taxonomy" id="412755"/>
    <lineage>
        <taxon>unclassified sequences</taxon>
        <taxon>metagenomes</taxon>
        <taxon>ecological metagenomes</taxon>
    </lineage>
</organism>
<name>A0A0F9CBN2_9ZZZZ</name>
<dbReference type="AlphaFoldDB" id="A0A0F9CBN2"/>
<reference evidence="2" key="1">
    <citation type="journal article" date="2015" name="Nature">
        <title>Complex archaea that bridge the gap between prokaryotes and eukaryotes.</title>
        <authorList>
            <person name="Spang A."/>
            <person name="Saw J.H."/>
            <person name="Jorgensen S.L."/>
            <person name="Zaremba-Niedzwiedzka K."/>
            <person name="Martijn J."/>
            <person name="Lind A.E."/>
            <person name="van Eijk R."/>
            <person name="Schleper C."/>
            <person name="Guy L."/>
            <person name="Ettema T.J."/>
        </authorList>
    </citation>
    <scope>NUCLEOTIDE SEQUENCE</scope>
</reference>
<comment type="caution">
    <text evidence="2">The sequence shown here is derived from an EMBL/GenBank/DDBJ whole genome shotgun (WGS) entry which is preliminary data.</text>
</comment>